<dbReference type="PANTHER" id="PTHR43081:SF1">
    <property type="entry name" value="ADENYLATE CYCLASE, TERMINAL-DIFFERENTIATION SPECIFIC"/>
    <property type="match status" value="1"/>
</dbReference>
<dbReference type="GO" id="GO:0035556">
    <property type="term" value="P:intracellular signal transduction"/>
    <property type="evidence" value="ECO:0007669"/>
    <property type="project" value="InterPro"/>
</dbReference>
<dbReference type="GO" id="GO:0006171">
    <property type="term" value="P:cAMP biosynthetic process"/>
    <property type="evidence" value="ECO:0007669"/>
    <property type="project" value="TreeGrafter"/>
</dbReference>
<dbReference type="AlphaFoldDB" id="A0A975G657"/>
<keyword evidence="1" id="KW-0472">Membrane</keyword>
<dbReference type="KEGG" id="lamb:KBB96_11465"/>
<feature type="transmembrane region" description="Helical" evidence="1">
    <location>
        <begin position="342"/>
        <end position="361"/>
    </location>
</feature>
<dbReference type="Pfam" id="PF00211">
    <property type="entry name" value="Guanylate_cyc"/>
    <property type="match status" value="1"/>
</dbReference>
<dbReference type="Proteomes" id="UP000676169">
    <property type="component" value="Chromosome"/>
</dbReference>
<dbReference type="PANTHER" id="PTHR43081">
    <property type="entry name" value="ADENYLATE CYCLASE, TERMINAL-DIFFERENTIATION SPECIFIC-RELATED"/>
    <property type="match status" value="1"/>
</dbReference>
<evidence type="ECO:0000259" key="2">
    <source>
        <dbReference type="PROSITE" id="PS50125"/>
    </source>
</evidence>
<dbReference type="Pfam" id="PF05226">
    <property type="entry name" value="CHASE2"/>
    <property type="match status" value="1"/>
</dbReference>
<reference evidence="3" key="1">
    <citation type="submission" date="2021-04" db="EMBL/GenBank/DDBJ databases">
        <title>Luteolibacter sp. 32A isolated from the skin of an Anderson's salamander (Ambystoma andersonii).</title>
        <authorList>
            <person name="Spergser J."/>
            <person name="Busse H.-J."/>
        </authorList>
    </citation>
    <scope>NUCLEOTIDE SEQUENCE</scope>
    <source>
        <strain evidence="3">32A</strain>
    </source>
</reference>
<sequence length="709" mass="77134">MTSLRAITRKRSVRKALVAFLGSALVVLVMVLPDDFPVLSHVQEIAARADRGVWDIVLRVTGGPKERQDIVLLGIDDASLSGTDVDPQVVAGDPILGMMTTRFPWDRSVWAAAIDKLSDAGAKLIVIDLFFSEETFPQSDLDLAEAIGRHRDKVILTSAFSETGVKDGGETLYTLIEPIPELFGPGPDQTRCGFANFKPDDDGKVRAVSYVTTLSEMNGRPHKDSERVYSLAGEILRALGKPVPEGRQEMRLALGRKEGARSIYAPRSVRSIFVPDDWKRNYGEGSFFKDKIVVIGPTAPRFQDQHATIGGVITGPQLHLQALTCALEGAYVRPLDKQHATGTWLLLLLCAVAAAVAWSAWIKRPIVSAVGALGLAVVVLAASYLLAAKAFVLVMVVLVVGTFAAGWILAQSYDLVTERLERGRLHREFRRFVSRDVADTLVRDPDLYRGVASGRRRRVVVLFSDVRGFTSRSEDSDPAELVAQLNEYLSRMVDIVFKHGGTLDKFIGDAVMAHWGALEEGDERDNARAAVEAAGDMLEALDELNGKWMDEGREPFKIGVGLHLGEVLAGEIGSRERTEFGVIGDAVNLASRIEGMTKYFAVPLLVSGAVVDATDGNAKLRCVGSIRVKGRHEPVELHTLSRDPDLDEAFAVALALFQKGEFARAAEAFLELQRADPEDGAASRLAKWSADYAVEPPAGWDGTVVMGSK</sequence>
<dbReference type="SUPFAM" id="SSF55073">
    <property type="entry name" value="Nucleotide cyclase"/>
    <property type="match status" value="1"/>
</dbReference>
<dbReference type="InterPro" id="IPR007890">
    <property type="entry name" value="CHASE2"/>
</dbReference>
<gene>
    <name evidence="3" type="ORF">KBB96_11465</name>
</gene>
<keyword evidence="4" id="KW-1185">Reference proteome</keyword>
<dbReference type="GO" id="GO:0004016">
    <property type="term" value="F:adenylate cyclase activity"/>
    <property type="evidence" value="ECO:0007669"/>
    <property type="project" value="UniProtKB-ARBA"/>
</dbReference>
<feature type="transmembrane region" description="Helical" evidence="1">
    <location>
        <begin position="391"/>
        <end position="410"/>
    </location>
</feature>
<dbReference type="PROSITE" id="PS50125">
    <property type="entry name" value="GUANYLATE_CYCLASE_2"/>
    <property type="match status" value="1"/>
</dbReference>
<evidence type="ECO:0000313" key="4">
    <source>
        <dbReference type="Proteomes" id="UP000676169"/>
    </source>
</evidence>
<dbReference type="InterPro" id="IPR029787">
    <property type="entry name" value="Nucleotide_cyclase"/>
</dbReference>
<keyword evidence="1" id="KW-0812">Transmembrane</keyword>
<dbReference type="InterPro" id="IPR050697">
    <property type="entry name" value="Adenylyl/Guanylyl_Cyclase_3/4"/>
</dbReference>
<keyword evidence="1" id="KW-1133">Transmembrane helix</keyword>
<name>A0A975G657_9BACT</name>
<organism evidence="3 4">
    <name type="scientific">Luteolibacter ambystomatis</name>
    <dbReference type="NCBI Taxonomy" id="2824561"/>
    <lineage>
        <taxon>Bacteria</taxon>
        <taxon>Pseudomonadati</taxon>
        <taxon>Verrucomicrobiota</taxon>
        <taxon>Verrucomicrobiia</taxon>
        <taxon>Verrucomicrobiales</taxon>
        <taxon>Verrucomicrobiaceae</taxon>
        <taxon>Luteolibacter</taxon>
    </lineage>
</organism>
<dbReference type="SMART" id="SM00044">
    <property type="entry name" value="CYCc"/>
    <property type="match status" value="1"/>
</dbReference>
<accession>A0A975G657</accession>
<dbReference type="Gene3D" id="3.30.70.1230">
    <property type="entry name" value="Nucleotide cyclase"/>
    <property type="match status" value="1"/>
</dbReference>
<dbReference type="CDD" id="cd07302">
    <property type="entry name" value="CHD"/>
    <property type="match status" value="1"/>
</dbReference>
<evidence type="ECO:0000256" key="1">
    <source>
        <dbReference type="SAM" id="Phobius"/>
    </source>
</evidence>
<dbReference type="EMBL" id="CP073100">
    <property type="protein sequence ID" value="QUE49491.1"/>
    <property type="molecule type" value="Genomic_DNA"/>
</dbReference>
<dbReference type="InterPro" id="IPR001054">
    <property type="entry name" value="A/G_cyclase"/>
</dbReference>
<feature type="domain" description="Guanylate cyclase" evidence="2">
    <location>
        <begin position="460"/>
        <end position="594"/>
    </location>
</feature>
<dbReference type="RefSeq" id="WP_211629580.1">
    <property type="nucleotide sequence ID" value="NZ_CP073100.1"/>
</dbReference>
<evidence type="ECO:0000313" key="3">
    <source>
        <dbReference type="EMBL" id="QUE49491.1"/>
    </source>
</evidence>
<proteinExistence type="predicted"/>
<dbReference type="SMART" id="SM01080">
    <property type="entry name" value="CHASE2"/>
    <property type="match status" value="1"/>
</dbReference>
<feature type="transmembrane region" description="Helical" evidence="1">
    <location>
        <begin position="366"/>
        <end position="385"/>
    </location>
</feature>
<protein>
    <submittedName>
        <fullName evidence="3">Adenylate/guanylate cyclase domain-containing protein</fullName>
    </submittedName>
</protein>